<comment type="caution">
    <text evidence="1">The sequence shown here is derived from an EMBL/GenBank/DDBJ whole genome shotgun (WGS) entry which is preliminary data.</text>
</comment>
<name>A0ABN7WRD1_GIGMA</name>
<accession>A0ABN7WRD1</accession>
<dbReference type="Proteomes" id="UP000789901">
    <property type="component" value="Unassembled WGS sequence"/>
</dbReference>
<sequence>DNCFPYSSALHKTVAGHVSNILQTDIQCATEDLASPLSEQQIMPQANPDLMQVDPTDQTGVPMKSDFPHLSLLLSNPVSLNKNNLDPVPSSPDIIPDLNSHFYIA</sequence>
<reference evidence="1 2" key="1">
    <citation type="submission" date="2021-06" db="EMBL/GenBank/DDBJ databases">
        <authorList>
            <person name="Kallberg Y."/>
            <person name="Tangrot J."/>
            <person name="Rosling A."/>
        </authorList>
    </citation>
    <scope>NUCLEOTIDE SEQUENCE [LARGE SCALE GENOMIC DNA]</scope>
    <source>
        <strain evidence="1 2">120-4 pot B 10/14</strain>
    </source>
</reference>
<evidence type="ECO:0000313" key="1">
    <source>
        <dbReference type="EMBL" id="CAG8837375.1"/>
    </source>
</evidence>
<organism evidence="1 2">
    <name type="scientific">Gigaspora margarita</name>
    <dbReference type="NCBI Taxonomy" id="4874"/>
    <lineage>
        <taxon>Eukaryota</taxon>
        <taxon>Fungi</taxon>
        <taxon>Fungi incertae sedis</taxon>
        <taxon>Mucoromycota</taxon>
        <taxon>Glomeromycotina</taxon>
        <taxon>Glomeromycetes</taxon>
        <taxon>Diversisporales</taxon>
        <taxon>Gigasporaceae</taxon>
        <taxon>Gigaspora</taxon>
    </lineage>
</organism>
<evidence type="ECO:0000313" key="2">
    <source>
        <dbReference type="Proteomes" id="UP000789901"/>
    </source>
</evidence>
<gene>
    <name evidence="1" type="ORF">GMARGA_LOCUS33469</name>
</gene>
<protein>
    <submittedName>
        <fullName evidence="1">2946_t:CDS:1</fullName>
    </submittedName>
</protein>
<dbReference type="EMBL" id="CAJVQB010055739">
    <property type="protein sequence ID" value="CAG8837375.1"/>
    <property type="molecule type" value="Genomic_DNA"/>
</dbReference>
<proteinExistence type="predicted"/>
<feature type="non-terminal residue" evidence="1">
    <location>
        <position position="1"/>
    </location>
</feature>
<keyword evidence="2" id="KW-1185">Reference proteome</keyword>